<keyword evidence="3" id="KW-1185">Reference proteome</keyword>
<dbReference type="AlphaFoldDB" id="A0A2N8ZCA9"/>
<accession>A0A2N8ZCA9</accession>
<proteinExistence type="predicted"/>
<organism evidence="2 3">
    <name type="scientific">Vibrio tapetis subsp. tapetis</name>
    <dbReference type="NCBI Taxonomy" id="1671868"/>
    <lineage>
        <taxon>Bacteria</taxon>
        <taxon>Pseudomonadati</taxon>
        <taxon>Pseudomonadota</taxon>
        <taxon>Gammaproteobacteria</taxon>
        <taxon>Vibrionales</taxon>
        <taxon>Vibrionaceae</taxon>
        <taxon>Vibrio</taxon>
    </lineage>
</organism>
<dbReference type="KEGG" id="vta:A1567"/>
<protein>
    <recommendedName>
        <fullName evidence="4">DUF5363 family protein</fullName>
    </recommendedName>
</protein>
<dbReference type="InterPro" id="IPR035292">
    <property type="entry name" value="DUF5363"/>
</dbReference>
<dbReference type="EMBL" id="LT960611">
    <property type="protein sequence ID" value="SON49546.1"/>
    <property type="molecule type" value="Genomic_DNA"/>
</dbReference>
<evidence type="ECO:0000313" key="2">
    <source>
        <dbReference type="EMBL" id="SON49546.1"/>
    </source>
</evidence>
<feature type="region of interest" description="Disordered" evidence="1">
    <location>
        <begin position="25"/>
        <end position="51"/>
    </location>
</feature>
<evidence type="ECO:0008006" key="4">
    <source>
        <dbReference type="Google" id="ProtNLM"/>
    </source>
</evidence>
<evidence type="ECO:0000313" key="3">
    <source>
        <dbReference type="Proteomes" id="UP000235828"/>
    </source>
</evidence>
<dbReference type="Proteomes" id="UP000235828">
    <property type="component" value="Chromosome A"/>
</dbReference>
<dbReference type="Pfam" id="PF17320">
    <property type="entry name" value="DUF5363"/>
    <property type="match status" value="1"/>
</dbReference>
<gene>
    <name evidence="2" type="ORF">VTAP4600_A1567</name>
</gene>
<sequence length="51" mass="6052">MSSWFKKWLKRYDEWCESMGLTPENKRSCVPYRADPASAKDNARDKVPDEQ</sequence>
<evidence type="ECO:0000256" key="1">
    <source>
        <dbReference type="SAM" id="MobiDB-lite"/>
    </source>
</evidence>
<dbReference type="RefSeq" id="WP_172443089.1">
    <property type="nucleotide sequence ID" value="NZ_LT960611.1"/>
</dbReference>
<feature type="compositionally biased region" description="Basic and acidic residues" evidence="1">
    <location>
        <begin position="41"/>
        <end position="51"/>
    </location>
</feature>
<reference evidence="2 3" key="1">
    <citation type="submission" date="2017-10" db="EMBL/GenBank/DDBJ databases">
        <authorList>
            <person name="Banno H."/>
            <person name="Chua N.-H."/>
        </authorList>
    </citation>
    <scope>NUCLEOTIDE SEQUENCE [LARGE SCALE GENOMIC DNA]</scope>
    <source>
        <strain evidence="2">Vibrio tapetis CECT4600</strain>
    </source>
</reference>
<name>A0A2N8ZCA9_9VIBR</name>